<evidence type="ECO:0000313" key="1">
    <source>
        <dbReference type="EMBL" id="CAG8853226.1"/>
    </source>
</evidence>
<organism evidence="1 2">
    <name type="scientific">Gigaspora margarita</name>
    <dbReference type="NCBI Taxonomy" id="4874"/>
    <lineage>
        <taxon>Eukaryota</taxon>
        <taxon>Fungi</taxon>
        <taxon>Fungi incertae sedis</taxon>
        <taxon>Mucoromycota</taxon>
        <taxon>Glomeromycotina</taxon>
        <taxon>Glomeromycetes</taxon>
        <taxon>Diversisporales</taxon>
        <taxon>Gigasporaceae</taxon>
        <taxon>Gigaspora</taxon>
    </lineage>
</organism>
<protein>
    <submittedName>
        <fullName evidence="1">1770_t:CDS:1</fullName>
    </submittedName>
</protein>
<name>A0ABN7XFM2_GIGMA</name>
<dbReference type="EMBL" id="CAJVQB010121587">
    <property type="protein sequence ID" value="CAG8853226.1"/>
    <property type="molecule type" value="Genomic_DNA"/>
</dbReference>
<evidence type="ECO:0000313" key="2">
    <source>
        <dbReference type="Proteomes" id="UP000789901"/>
    </source>
</evidence>
<keyword evidence="2" id="KW-1185">Reference proteome</keyword>
<reference evidence="1 2" key="1">
    <citation type="submission" date="2021-06" db="EMBL/GenBank/DDBJ databases">
        <authorList>
            <person name="Kallberg Y."/>
            <person name="Tangrot J."/>
            <person name="Rosling A."/>
        </authorList>
    </citation>
    <scope>NUCLEOTIDE SEQUENCE [LARGE SCALE GENOMIC DNA]</scope>
    <source>
        <strain evidence="1 2">120-4 pot B 10/14</strain>
    </source>
</reference>
<sequence>MVIPTNSDNKITLGKNTMIPTQTILEEILVILYKKNYVMTCTQKKEQQFQSTLLQQQYQKKSNIPTHALCTNSSDEISSGRRIATPNEELIYKKKT</sequence>
<accession>A0ABN7XFM2</accession>
<gene>
    <name evidence="1" type="ORF">GMARGA_LOCUS42047</name>
</gene>
<proteinExistence type="predicted"/>
<comment type="caution">
    <text evidence="1">The sequence shown here is derived from an EMBL/GenBank/DDBJ whole genome shotgun (WGS) entry which is preliminary data.</text>
</comment>
<feature type="non-terminal residue" evidence="1">
    <location>
        <position position="96"/>
    </location>
</feature>
<dbReference type="Proteomes" id="UP000789901">
    <property type="component" value="Unassembled WGS sequence"/>
</dbReference>